<keyword evidence="3 6" id="KW-0285">Flavoprotein</keyword>
<dbReference type="InterPro" id="IPR009100">
    <property type="entry name" value="AcylCoA_DH/oxidase_NM_dom_sf"/>
</dbReference>
<evidence type="ECO:0000256" key="6">
    <source>
        <dbReference type="RuleBase" id="RU362125"/>
    </source>
</evidence>
<dbReference type="InterPro" id="IPR009075">
    <property type="entry name" value="AcylCo_DH/oxidase_C"/>
</dbReference>
<dbReference type="InterPro" id="IPR037069">
    <property type="entry name" value="AcylCoA_DH/ox_N_sf"/>
</dbReference>
<dbReference type="SUPFAM" id="SSF47203">
    <property type="entry name" value="Acyl-CoA dehydrogenase C-terminal domain-like"/>
    <property type="match status" value="1"/>
</dbReference>
<feature type="domain" description="Acyl-CoA oxidase/dehydrogenase middle" evidence="8">
    <location>
        <begin position="126"/>
        <end position="203"/>
    </location>
</feature>
<reference evidence="10" key="1">
    <citation type="journal article" name="DNA Res.">
        <title>The physiological potential of anammox bacteria as revealed by their core genome structure.</title>
        <authorList>
            <person name="Okubo T."/>
            <person name="Toyoda A."/>
            <person name="Fukuhara K."/>
            <person name="Uchiyama I."/>
            <person name="Harigaya Y."/>
            <person name="Kuroiwa M."/>
            <person name="Suzuki T."/>
            <person name="Murakami Y."/>
            <person name="Suwa Y."/>
            <person name="Takami H."/>
        </authorList>
    </citation>
    <scope>NUCLEOTIDE SEQUENCE</scope>
    <source>
        <strain evidence="10">317325-3</strain>
    </source>
</reference>
<dbReference type="Pfam" id="PF00441">
    <property type="entry name" value="Acyl-CoA_dh_1"/>
    <property type="match status" value="1"/>
</dbReference>
<evidence type="ECO:0000256" key="5">
    <source>
        <dbReference type="ARBA" id="ARBA00023002"/>
    </source>
</evidence>
<feature type="domain" description="Acyl-CoA dehydrogenase/oxidase N-terminal" evidence="9">
    <location>
        <begin position="6"/>
        <end position="118"/>
    </location>
</feature>
<sequence length="374" mass="39703">MDFNYTDEQNALRDTLSRYIAKDYGFEQRRALAKSEIGFSRDHWKQFADLGLLALPFPEDVGGLNGNAVDTMLVMEAFGRGLVLEPYLSTVVVAGGLIRDAGSAAQKEELLPAIAGGELMLALAHYERGARYEVSRVDTAAKADGSGWKLSGSKGVVLGGGASDKLLVSAGTGKGLSLFLVDAKAPGVTVRSYMTQDGGRAAEIALSNVAVGADALVGPEGGALPLVERALDYGIAALCAESVGIMAALDEATLEYLKTRKQFGQPIGRFQALQHRMVDMVIATEQARSMAMMAAVKADSPDAAERRRAISAAKAYIGQQARFVGQQAVQLHGGMGVVDELNVSHWFKRLTLIDLTFGNADHHLGLFSDTLLAA</sequence>
<protein>
    <submittedName>
        <fullName evidence="10">Pimeloyl-CoA dehydrogenase small subunit</fullName>
    </submittedName>
</protein>
<dbReference type="InterPro" id="IPR036250">
    <property type="entry name" value="AcylCo_DH-like_C"/>
</dbReference>
<dbReference type="PANTHER" id="PTHR43884:SF20">
    <property type="entry name" value="ACYL-COA DEHYDROGENASE FADE28"/>
    <property type="match status" value="1"/>
</dbReference>
<proteinExistence type="inferred from homology"/>
<dbReference type="Proteomes" id="UP000662914">
    <property type="component" value="Chromosome"/>
</dbReference>
<dbReference type="GO" id="GO:0003995">
    <property type="term" value="F:acyl-CoA dehydrogenase activity"/>
    <property type="evidence" value="ECO:0007669"/>
    <property type="project" value="TreeGrafter"/>
</dbReference>
<dbReference type="EMBL" id="AP021857">
    <property type="protein sequence ID" value="BBO20675.1"/>
    <property type="molecule type" value="Genomic_DNA"/>
</dbReference>
<evidence type="ECO:0000256" key="1">
    <source>
        <dbReference type="ARBA" id="ARBA00001974"/>
    </source>
</evidence>
<evidence type="ECO:0000259" key="8">
    <source>
        <dbReference type="Pfam" id="PF02770"/>
    </source>
</evidence>
<evidence type="ECO:0000259" key="7">
    <source>
        <dbReference type="Pfam" id="PF00441"/>
    </source>
</evidence>
<comment type="cofactor">
    <cofactor evidence="1 6">
        <name>FAD</name>
        <dbReference type="ChEBI" id="CHEBI:57692"/>
    </cofactor>
</comment>
<dbReference type="Gene3D" id="1.10.540.10">
    <property type="entry name" value="Acyl-CoA dehydrogenase/oxidase, N-terminal domain"/>
    <property type="match status" value="1"/>
</dbReference>
<keyword evidence="4 6" id="KW-0274">FAD</keyword>
<name>A0A809R8M5_9PROT</name>
<dbReference type="Pfam" id="PF02770">
    <property type="entry name" value="Acyl-CoA_dh_M"/>
    <property type="match status" value="1"/>
</dbReference>
<dbReference type="SUPFAM" id="SSF56645">
    <property type="entry name" value="Acyl-CoA dehydrogenase NM domain-like"/>
    <property type="match status" value="1"/>
</dbReference>
<dbReference type="AlphaFoldDB" id="A0A809R8M5"/>
<feature type="domain" description="Acyl-CoA dehydrogenase/oxidase C-terminal" evidence="7">
    <location>
        <begin position="226"/>
        <end position="366"/>
    </location>
</feature>
<dbReference type="InterPro" id="IPR046373">
    <property type="entry name" value="Acyl-CoA_Oxase/DH_mid-dom_sf"/>
</dbReference>
<keyword evidence="5 6" id="KW-0560">Oxidoreductase</keyword>
<dbReference type="KEGG" id="ddz:DSYM_13740"/>
<evidence type="ECO:0000256" key="4">
    <source>
        <dbReference type="ARBA" id="ARBA00022827"/>
    </source>
</evidence>
<dbReference type="Pfam" id="PF02771">
    <property type="entry name" value="Acyl-CoA_dh_N"/>
    <property type="match status" value="1"/>
</dbReference>
<organism evidence="10 11">
    <name type="scientific">Candidatus Desulfobacillus denitrificans</name>
    <dbReference type="NCBI Taxonomy" id="2608985"/>
    <lineage>
        <taxon>Bacteria</taxon>
        <taxon>Pseudomonadati</taxon>
        <taxon>Pseudomonadota</taxon>
        <taxon>Betaproteobacteria</taxon>
        <taxon>Candidatus Desulfobacillus</taxon>
    </lineage>
</organism>
<evidence type="ECO:0000313" key="10">
    <source>
        <dbReference type="EMBL" id="BBO20675.1"/>
    </source>
</evidence>
<evidence type="ECO:0000256" key="3">
    <source>
        <dbReference type="ARBA" id="ARBA00022630"/>
    </source>
</evidence>
<evidence type="ECO:0000259" key="9">
    <source>
        <dbReference type="Pfam" id="PF02771"/>
    </source>
</evidence>
<evidence type="ECO:0000256" key="2">
    <source>
        <dbReference type="ARBA" id="ARBA00009347"/>
    </source>
</evidence>
<dbReference type="PANTHER" id="PTHR43884">
    <property type="entry name" value="ACYL-COA DEHYDROGENASE"/>
    <property type="match status" value="1"/>
</dbReference>
<dbReference type="InterPro" id="IPR013786">
    <property type="entry name" value="AcylCoA_DH/ox_N"/>
</dbReference>
<evidence type="ECO:0000313" key="11">
    <source>
        <dbReference type="Proteomes" id="UP000662914"/>
    </source>
</evidence>
<dbReference type="GO" id="GO:0050660">
    <property type="term" value="F:flavin adenine dinucleotide binding"/>
    <property type="evidence" value="ECO:0007669"/>
    <property type="project" value="InterPro"/>
</dbReference>
<accession>A0A809R8M5</accession>
<dbReference type="InterPro" id="IPR006091">
    <property type="entry name" value="Acyl-CoA_Oxase/DH_mid-dom"/>
</dbReference>
<gene>
    <name evidence="10" type="ORF">DSYM_13740</name>
</gene>
<comment type="similarity">
    <text evidence="2 6">Belongs to the acyl-CoA dehydrogenase family.</text>
</comment>
<dbReference type="CDD" id="cd00567">
    <property type="entry name" value="ACAD"/>
    <property type="match status" value="1"/>
</dbReference>
<dbReference type="Gene3D" id="2.40.110.10">
    <property type="entry name" value="Butyryl-CoA Dehydrogenase, subunit A, domain 2"/>
    <property type="match status" value="1"/>
</dbReference>
<dbReference type="Gene3D" id="1.20.140.10">
    <property type="entry name" value="Butyryl-CoA Dehydrogenase, subunit A, domain 3"/>
    <property type="match status" value="1"/>
</dbReference>